<dbReference type="HAMAP" id="MF_00255">
    <property type="entry name" value="Gly_tRNA_synth_beta"/>
    <property type="match status" value="1"/>
</dbReference>
<evidence type="ECO:0000256" key="6">
    <source>
        <dbReference type="ARBA" id="ARBA00022741"/>
    </source>
</evidence>
<evidence type="ECO:0000256" key="11">
    <source>
        <dbReference type="HAMAP-Rule" id="MF_00255"/>
    </source>
</evidence>
<comment type="similarity">
    <text evidence="2 11">Belongs to the class-II aminoacyl-tRNA synthetase family.</text>
</comment>
<dbReference type="SUPFAM" id="SSF109604">
    <property type="entry name" value="HD-domain/PDEase-like"/>
    <property type="match status" value="1"/>
</dbReference>
<dbReference type="GO" id="GO:0006426">
    <property type="term" value="P:glycyl-tRNA aminoacylation"/>
    <property type="evidence" value="ECO:0007669"/>
    <property type="project" value="UniProtKB-UniRule"/>
</dbReference>
<dbReference type="InterPro" id="IPR008909">
    <property type="entry name" value="DALR_anticod-bd"/>
</dbReference>
<dbReference type="EC" id="6.1.1.14" evidence="11"/>
<evidence type="ECO:0000256" key="7">
    <source>
        <dbReference type="ARBA" id="ARBA00022840"/>
    </source>
</evidence>
<keyword evidence="5 11" id="KW-0436">Ligase</keyword>
<evidence type="ECO:0000256" key="4">
    <source>
        <dbReference type="ARBA" id="ARBA00022490"/>
    </source>
</evidence>
<keyword evidence="14" id="KW-1185">Reference proteome</keyword>
<dbReference type="EMBL" id="QJTF01000001">
    <property type="protein sequence ID" value="PYE90569.1"/>
    <property type="molecule type" value="Genomic_DNA"/>
</dbReference>
<dbReference type="PANTHER" id="PTHR30075:SF2">
    <property type="entry name" value="GLYCINE--TRNA LIGASE, CHLOROPLASTIC_MITOCHONDRIAL 2"/>
    <property type="match status" value="1"/>
</dbReference>
<evidence type="ECO:0000256" key="8">
    <source>
        <dbReference type="ARBA" id="ARBA00022917"/>
    </source>
</evidence>
<evidence type="ECO:0000256" key="10">
    <source>
        <dbReference type="ARBA" id="ARBA00047937"/>
    </source>
</evidence>
<dbReference type="PROSITE" id="PS50861">
    <property type="entry name" value="AA_TRNA_LIGASE_II_GLYAB"/>
    <property type="match status" value="1"/>
</dbReference>
<accession>A0A318T653</accession>
<dbReference type="PANTHER" id="PTHR30075">
    <property type="entry name" value="GLYCYL-TRNA SYNTHETASE"/>
    <property type="match status" value="1"/>
</dbReference>
<dbReference type="GO" id="GO:0005829">
    <property type="term" value="C:cytosol"/>
    <property type="evidence" value="ECO:0007669"/>
    <property type="project" value="TreeGrafter"/>
</dbReference>
<evidence type="ECO:0000256" key="9">
    <source>
        <dbReference type="ARBA" id="ARBA00023146"/>
    </source>
</evidence>
<keyword evidence="4 11" id="KW-0963">Cytoplasm</keyword>
<feature type="domain" description="DALR anticodon binding" evidence="12">
    <location>
        <begin position="660"/>
        <end position="756"/>
    </location>
</feature>
<sequence>MPDLLLELRSEEIPARMQRKAAGDLKKLVTDGLVEAGLTYEAAREYWTPRRLALDIRGLTIRSKDVQEDIKGPSVTAPDQAVQGFLRKAGLTDVSQAHVHSDPKKGDFYVAHIVKPGRAAEEIIAELMPRVIRDFPWPKSMRWGAASSKPGSLRWVRPLQSILCTFGPETEEPVVVDFAVDGIRSGNVTYGHRFMSDGKPITVRRFDDYVTKLDKVKVVLDADRRKEMISDDARNLAFASGLELVEDEGLLEEVSGLVEWPVVLMGAFEEEFLAIPPEVIRLTIRTNQKCFVTRKQGETDRLSNRFILISNIEAKDGGKEIAHGNGKVVRARLSDALYFWKTDQADLPDVEKLEASAGKFALDLKKPLDQRMARLDALGVTFHAKLGTQGERIERIRRLAQEIAPLVGADPDLAERAALLAKADLTTEVVGEFPELQGGMGRKYALLQGEHPSVAAAIEEHYKPQGPSDAVPRDPVSIAVALADKLDTLVGFWAIDEKPTGSKDPFALRRAALGVIRLVLENDVRLPLAEITERAASLLFGSFQEHYLALRSNFNPETMNDVDFNYGWNNDFALIERQDKTRENFVPIGSLRALSASSADLLSFFHDRLKVYLKDEGARYDAIDAVLSPDADNLLLIARRVEALIYFINTEDGKNLLAGTKRAANILAAEEKKGTRVADSVDPALFSEDEERALFAAIGEAEKDAGEAIEREDFSGAMLALAKLRGPVDAFFEKVLVNDENEKVRANRLALLARIREATGKVADFSKIAG</sequence>
<name>A0A318T653_9HYPH</name>
<dbReference type="GO" id="GO:0004820">
    <property type="term" value="F:glycine-tRNA ligase activity"/>
    <property type="evidence" value="ECO:0007669"/>
    <property type="project" value="UniProtKB-UniRule"/>
</dbReference>
<comment type="subunit">
    <text evidence="3 11">Tetramer of two alpha and two beta subunits.</text>
</comment>
<dbReference type="PRINTS" id="PR01045">
    <property type="entry name" value="TRNASYNTHGB"/>
</dbReference>
<organism evidence="13 14">
    <name type="scientific">Phyllobacterium leguminum</name>
    <dbReference type="NCBI Taxonomy" id="314237"/>
    <lineage>
        <taxon>Bacteria</taxon>
        <taxon>Pseudomonadati</taxon>
        <taxon>Pseudomonadota</taxon>
        <taxon>Alphaproteobacteria</taxon>
        <taxon>Hyphomicrobiales</taxon>
        <taxon>Phyllobacteriaceae</taxon>
        <taxon>Phyllobacterium</taxon>
    </lineage>
</organism>
<evidence type="ECO:0000259" key="12">
    <source>
        <dbReference type="Pfam" id="PF05746"/>
    </source>
</evidence>
<dbReference type="GO" id="GO:0006420">
    <property type="term" value="P:arginyl-tRNA aminoacylation"/>
    <property type="evidence" value="ECO:0007669"/>
    <property type="project" value="InterPro"/>
</dbReference>
<dbReference type="Pfam" id="PF05746">
    <property type="entry name" value="DALR_1"/>
    <property type="match status" value="1"/>
</dbReference>
<reference evidence="13 14" key="1">
    <citation type="submission" date="2018-06" db="EMBL/GenBank/DDBJ databases">
        <title>Genomic Encyclopedia of Type Strains, Phase III (KMG-III): the genomes of soil and plant-associated and newly described type strains.</title>
        <authorList>
            <person name="Whitman W."/>
        </authorList>
    </citation>
    <scope>NUCLEOTIDE SEQUENCE [LARGE SCALE GENOMIC DNA]</scope>
    <source>
        <strain evidence="13 14">ORS 1419</strain>
    </source>
</reference>
<evidence type="ECO:0000256" key="1">
    <source>
        <dbReference type="ARBA" id="ARBA00004496"/>
    </source>
</evidence>
<dbReference type="NCBIfam" id="TIGR00211">
    <property type="entry name" value="glyS"/>
    <property type="match status" value="1"/>
</dbReference>
<comment type="caution">
    <text evidence="13">The sequence shown here is derived from an EMBL/GenBank/DDBJ whole genome shotgun (WGS) entry which is preliminary data.</text>
</comment>
<evidence type="ECO:0000256" key="3">
    <source>
        <dbReference type="ARBA" id="ARBA00011209"/>
    </source>
</evidence>
<keyword evidence="9 11" id="KW-0030">Aminoacyl-tRNA synthetase</keyword>
<dbReference type="OrthoDB" id="9775440at2"/>
<gene>
    <name evidence="11" type="primary">glyS</name>
    <name evidence="13" type="ORF">C7477_101243</name>
</gene>
<evidence type="ECO:0000313" key="13">
    <source>
        <dbReference type="EMBL" id="PYE90569.1"/>
    </source>
</evidence>
<evidence type="ECO:0000256" key="5">
    <source>
        <dbReference type="ARBA" id="ARBA00022598"/>
    </source>
</evidence>
<dbReference type="Pfam" id="PF02092">
    <property type="entry name" value="tRNA_synt_2f"/>
    <property type="match status" value="1"/>
</dbReference>
<dbReference type="InterPro" id="IPR006194">
    <property type="entry name" value="Gly-tRNA-synth_heterodimer"/>
</dbReference>
<comment type="subcellular location">
    <subcellularLocation>
        <location evidence="1 11">Cytoplasm</location>
    </subcellularLocation>
</comment>
<evidence type="ECO:0000256" key="2">
    <source>
        <dbReference type="ARBA" id="ARBA00008226"/>
    </source>
</evidence>
<keyword evidence="8 11" id="KW-0648">Protein biosynthesis</keyword>
<dbReference type="GO" id="GO:0004814">
    <property type="term" value="F:arginine-tRNA ligase activity"/>
    <property type="evidence" value="ECO:0007669"/>
    <property type="project" value="InterPro"/>
</dbReference>
<proteinExistence type="inferred from homology"/>
<dbReference type="Proteomes" id="UP000247454">
    <property type="component" value="Unassembled WGS sequence"/>
</dbReference>
<dbReference type="InterPro" id="IPR015944">
    <property type="entry name" value="Gly-tRNA-synth_bsu"/>
</dbReference>
<dbReference type="AlphaFoldDB" id="A0A318T653"/>
<protein>
    <recommendedName>
        <fullName evidence="11">Glycine--tRNA ligase beta subunit</fullName>
        <ecNumber evidence="11">6.1.1.14</ecNumber>
    </recommendedName>
    <alternativeName>
        <fullName evidence="11">Glycyl-tRNA synthetase beta subunit</fullName>
        <shortName evidence="11">GlyRS</shortName>
    </alternativeName>
</protein>
<dbReference type="GO" id="GO:0005524">
    <property type="term" value="F:ATP binding"/>
    <property type="evidence" value="ECO:0007669"/>
    <property type="project" value="UniProtKB-UniRule"/>
</dbReference>
<keyword evidence="7 11" id="KW-0067">ATP-binding</keyword>
<evidence type="ECO:0000313" key="14">
    <source>
        <dbReference type="Proteomes" id="UP000247454"/>
    </source>
</evidence>
<comment type="catalytic activity">
    <reaction evidence="10 11">
        <text>tRNA(Gly) + glycine + ATP = glycyl-tRNA(Gly) + AMP + diphosphate</text>
        <dbReference type="Rhea" id="RHEA:16013"/>
        <dbReference type="Rhea" id="RHEA-COMP:9664"/>
        <dbReference type="Rhea" id="RHEA-COMP:9683"/>
        <dbReference type="ChEBI" id="CHEBI:30616"/>
        <dbReference type="ChEBI" id="CHEBI:33019"/>
        <dbReference type="ChEBI" id="CHEBI:57305"/>
        <dbReference type="ChEBI" id="CHEBI:78442"/>
        <dbReference type="ChEBI" id="CHEBI:78522"/>
        <dbReference type="ChEBI" id="CHEBI:456215"/>
        <dbReference type="EC" id="6.1.1.14"/>
    </reaction>
</comment>
<keyword evidence="6 11" id="KW-0547">Nucleotide-binding</keyword>